<dbReference type="GO" id="GO:0070628">
    <property type="term" value="F:proteasome binding"/>
    <property type="evidence" value="ECO:0007669"/>
    <property type="project" value="TreeGrafter"/>
</dbReference>
<comment type="similarity">
    <text evidence="1">Belongs to the PSMG1 family.</text>
</comment>
<evidence type="ECO:0000256" key="3">
    <source>
        <dbReference type="ARBA" id="ARBA00023186"/>
    </source>
</evidence>
<keyword evidence="3" id="KW-0143">Chaperone</keyword>
<protein>
    <recommendedName>
        <fullName evidence="2">Proteasome assembly chaperone 1</fullName>
    </recommendedName>
</protein>
<name>A0A3B3ZY54_9GOBI</name>
<dbReference type="GO" id="GO:0005783">
    <property type="term" value="C:endoplasmic reticulum"/>
    <property type="evidence" value="ECO:0007669"/>
    <property type="project" value="InterPro"/>
</dbReference>
<dbReference type="InterPro" id="IPR016565">
    <property type="entry name" value="Proteasome_assmbl_chp_1"/>
</dbReference>
<reference evidence="4" key="2">
    <citation type="submission" date="2025-09" db="UniProtKB">
        <authorList>
            <consortium name="Ensembl"/>
        </authorList>
    </citation>
    <scope>IDENTIFICATION</scope>
</reference>
<dbReference type="AlphaFoldDB" id="A0A3B3ZY54"/>
<dbReference type="STRING" id="409849.ENSPMGP00000009359"/>
<evidence type="ECO:0000313" key="5">
    <source>
        <dbReference type="Proteomes" id="UP000261520"/>
    </source>
</evidence>
<dbReference type="Pfam" id="PF16094">
    <property type="entry name" value="PAC1"/>
    <property type="match status" value="1"/>
</dbReference>
<accession>A0A3B3ZY54</accession>
<organism evidence="4 5">
    <name type="scientific">Periophthalmus magnuspinnatus</name>
    <dbReference type="NCBI Taxonomy" id="409849"/>
    <lineage>
        <taxon>Eukaryota</taxon>
        <taxon>Metazoa</taxon>
        <taxon>Chordata</taxon>
        <taxon>Craniata</taxon>
        <taxon>Vertebrata</taxon>
        <taxon>Euteleostomi</taxon>
        <taxon>Actinopterygii</taxon>
        <taxon>Neopterygii</taxon>
        <taxon>Teleostei</taxon>
        <taxon>Neoteleostei</taxon>
        <taxon>Acanthomorphata</taxon>
        <taxon>Gobiaria</taxon>
        <taxon>Gobiiformes</taxon>
        <taxon>Gobioidei</taxon>
        <taxon>Gobiidae</taxon>
        <taxon>Oxudercinae</taxon>
        <taxon>Periophthalmus</taxon>
    </lineage>
</organism>
<evidence type="ECO:0000256" key="2">
    <source>
        <dbReference type="ARBA" id="ARBA00019180"/>
    </source>
</evidence>
<dbReference type="GO" id="GO:0080129">
    <property type="term" value="P:proteasome core complex assembly"/>
    <property type="evidence" value="ECO:0007669"/>
    <property type="project" value="TreeGrafter"/>
</dbReference>
<proteinExistence type="inferred from homology"/>
<evidence type="ECO:0000313" key="4">
    <source>
        <dbReference type="Ensembl" id="ENSPMGP00000009359.1"/>
    </source>
</evidence>
<dbReference type="Ensembl" id="ENSPMGT00000009981.1">
    <property type="protein sequence ID" value="ENSPMGP00000009359.1"/>
    <property type="gene ID" value="ENSPMGG00000007727.1"/>
</dbReference>
<dbReference type="Proteomes" id="UP000261520">
    <property type="component" value="Unplaced"/>
</dbReference>
<sequence>MATFFGEVLSVYSRAVEEDDDDDEEEQDEEDQLILRELEDKRQVRVRWSPTIEQSPDSGHRLPCPHLLLAVGHNATRFVSVYFLSHGGWDAVGHVSLWNERTVHSEDTTCVLHRHRESHQVLVCQVDCFVAEDQLFQWTEQVLGSLDASQVTVLSDCPAAEYQSPQPLGPDPCLRSLHTSAWSEPICCPPVELPNLVSGLPAAVVSFCQLHNISAAVYQCYSDARSADSTTMDMFRPVVARLAQDLKVGIRGTVSCCGLSKVFCANSAPVLFLGL</sequence>
<dbReference type="PANTHER" id="PTHR15069">
    <property type="entry name" value="PROTEASOME ASSEMBLY CHAPERONE 1"/>
    <property type="match status" value="1"/>
</dbReference>
<keyword evidence="5" id="KW-1185">Reference proteome</keyword>
<reference evidence="4" key="1">
    <citation type="submission" date="2025-08" db="UniProtKB">
        <authorList>
            <consortium name="Ensembl"/>
        </authorList>
    </citation>
    <scope>IDENTIFICATION</scope>
</reference>
<dbReference type="PANTHER" id="PTHR15069:SF1">
    <property type="entry name" value="PROTEASOME ASSEMBLY CHAPERONE 1"/>
    <property type="match status" value="1"/>
</dbReference>
<evidence type="ECO:0000256" key="1">
    <source>
        <dbReference type="ARBA" id="ARBA00005261"/>
    </source>
</evidence>